<evidence type="ECO:0000313" key="6">
    <source>
        <dbReference type="EMBL" id="ARP98908.1"/>
    </source>
</evidence>
<dbReference type="AlphaFoldDB" id="A0A1W6ZND8"/>
<dbReference type="Gene3D" id="3.40.1280.10">
    <property type="match status" value="1"/>
</dbReference>
<keyword evidence="1 5" id="KW-0489">Methyltransferase</keyword>
<dbReference type="Proteomes" id="UP000194137">
    <property type="component" value="Chromosome"/>
</dbReference>
<dbReference type="EMBL" id="CP021112">
    <property type="protein sequence ID" value="ARP98908.1"/>
    <property type="molecule type" value="Genomic_DNA"/>
</dbReference>
<dbReference type="PANTHER" id="PTHR33603">
    <property type="entry name" value="METHYLTRANSFERASE"/>
    <property type="match status" value="1"/>
</dbReference>
<proteinExistence type="inferred from homology"/>
<evidence type="ECO:0000256" key="4">
    <source>
        <dbReference type="ARBA" id="ARBA00038303"/>
    </source>
</evidence>
<dbReference type="RefSeq" id="WP_086087320.1">
    <property type="nucleotide sequence ID" value="NZ_CP021112.1"/>
</dbReference>
<accession>A0A1W6ZND8</accession>
<comment type="function">
    <text evidence="5">Specifically methylates the pseudouridine at position 1915 (m3Psi1915) in 23S rRNA.</text>
</comment>
<evidence type="ECO:0000256" key="2">
    <source>
        <dbReference type="ARBA" id="ARBA00022679"/>
    </source>
</evidence>
<dbReference type="CDD" id="cd18081">
    <property type="entry name" value="RlmH-like"/>
    <property type="match status" value="1"/>
</dbReference>
<comment type="subunit">
    <text evidence="5">Homodimer.</text>
</comment>
<sequence length="160" mass="17562">MRVLVLAVGRMKKGAEADLAARYLKRVLQAGRNIGIRDIEIVEIRESRAQDAERRKLEEAIAIANVVPDKSAIVLLDERGESISSAAFAEHLGQWRDGGQPAVAFVIGGADGLAESLHSKAKTVLSFGAATWPHQMVRIMLLEQLYRAVTILSGHPYHRE</sequence>
<dbReference type="EC" id="2.1.1.177" evidence="5"/>
<keyword evidence="2 5" id="KW-0808">Transferase</keyword>
<dbReference type="GO" id="GO:0070038">
    <property type="term" value="F:rRNA (pseudouridine-N3-)-methyltransferase activity"/>
    <property type="evidence" value="ECO:0007669"/>
    <property type="project" value="UniProtKB-UniRule"/>
</dbReference>
<dbReference type="Pfam" id="PF02590">
    <property type="entry name" value="SPOUT_MTase"/>
    <property type="match status" value="1"/>
</dbReference>
<name>A0A1W6ZND8_9HYPH</name>
<dbReference type="InterPro" id="IPR029028">
    <property type="entry name" value="Alpha/beta_knot_MTases"/>
</dbReference>
<keyword evidence="7" id="KW-1185">Reference proteome</keyword>
<keyword evidence="5" id="KW-0963">Cytoplasm</keyword>
<protein>
    <recommendedName>
        <fullName evidence="5">Ribosomal RNA large subunit methyltransferase H</fullName>
        <ecNumber evidence="5">2.1.1.177</ecNumber>
    </recommendedName>
    <alternativeName>
        <fullName evidence="5">23S rRNA (pseudouridine1915-N3)-methyltransferase</fullName>
    </alternativeName>
    <alternativeName>
        <fullName evidence="5">23S rRNA m3Psi1915 methyltransferase</fullName>
    </alternativeName>
    <alternativeName>
        <fullName evidence="5">rRNA (pseudouridine-N3-)-methyltransferase RlmH</fullName>
    </alternativeName>
</protein>
<evidence type="ECO:0000313" key="7">
    <source>
        <dbReference type="Proteomes" id="UP000194137"/>
    </source>
</evidence>
<dbReference type="STRING" id="1235591.CAK95_07320"/>
<dbReference type="PIRSF" id="PIRSF004505">
    <property type="entry name" value="MT_bac"/>
    <property type="match status" value="1"/>
</dbReference>
<dbReference type="GO" id="GO:0005737">
    <property type="term" value="C:cytoplasm"/>
    <property type="evidence" value="ECO:0007669"/>
    <property type="project" value="UniProtKB-SubCell"/>
</dbReference>
<organism evidence="6 7">
    <name type="scientific">Pseudorhodoplanes sinuspersici</name>
    <dbReference type="NCBI Taxonomy" id="1235591"/>
    <lineage>
        <taxon>Bacteria</taxon>
        <taxon>Pseudomonadati</taxon>
        <taxon>Pseudomonadota</taxon>
        <taxon>Alphaproteobacteria</taxon>
        <taxon>Hyphomicrobiales</taxon>
        <taxon>Pseudorhodoplanes</taxon>
    </lineage>
</organism>
<comment type="similarity">
    <text evidence="4 5">Belongs to the RNA methyltransferase RlmH family.</text>
</comment>
<evidence type="ECO:0000256" key="5">
    <source>
        <dbReference type="HAMAP-Rule" id="MF_00658"/>
    </source>
</evidence>
<keyword evidence="3 5" id="KW-0949">S-adenosyl-L-methionine</keyword>
<comment type="subcellular location">
    <subcellularLocation>
        <location evidence="5">Cytoplasm</location>
    </subcellularLocation>
</comment>
<dbReference type="HAMAP" id="MF_00658">
    <property type="entry name" value="23SrRNA_methyltr_H"/>
    <property type="match status" value="1"/>
</dbReference>
<dbReference type="NCBIfam" id="NF000991">
    <property type="entry name" value="PRK00103.2-5"/>
    <property type="match status" value="1"/>
</dbReference>
<dbReference type="OrthoDB" id="9806643at2"/>
<dbReference type="NCBIfam" id="NF000989">
    <property type="entry name" value="PRK00103.2-3"/>
    <property type="match status" value="1"/>
</dbReference>
<feature type="binding site" evidence="5">
    <location>
        <position position="108"/>
    </location>
    <ligand>
        <name>S-adenosyl-L-methionine</name>
        <dbReference type="ChEBI" id="CHEBI:59789"/>
    </ligand>
</feature>
<gene>
    <name evidence="5" type="primary">rlmH</name>
    <name evidence="6" type="ORF">CAK95_07320</name>
</gene>
<dbReference type="InterPro" id="IPR029026">
    <property type="entry name" value="tRNA_m1G_MTases_N"/>
</dbReference>
<dbReference type="KEGG" id="psin:CAK95_07320"/>
<comment type="caution">
    <text evidence="5">Lacks conserved residue(s) required for the propagation of feature annotation.</text>
</comment>
<comment type="catalytic activity">
    <reaction evidence="5">
        <text>pseudouridine(1915) in 23S rRNA + S-adenosyl-L-methionine = N(3)-methylpseudouridine(1915) in 23S rRNA + S-adenosyl-L-homocysteine + H(+)</text>
        <dbReference type="Rhea" id="RHEA:42752"/>
        <dbReference type="Rhea" id="RHEA-COMP:10221"/>
        <dbReference type="Rhea" id="RHEA-COMP:10222"/>
        <dbReference type="ChEBI" id="CHEBI:15378"/>
        <dbReference type="ChEBI" id="CHEBI:57856"/>
        <dbReference type="ChEBI" id="CHEBI:59789"/>
        <dbReference type="ChEBI" id="CHEBI:65314"/>
        <dbReference type="ChEBI" id="CHEBI:74486"/>
        <dbReference type="EC" id="2.1.1.177"/>
    </reaction>
</comment>
<keyword evidence="5" id="KW-0698">rRNA processing</keyword>
<evidence type="ECO:0000256" key="3">
    <source>
        <dbReference type="ARBA" id="ARBA00022691"/>
    </source>
</evidence>
<dbReference type="InterPro" id="IPR003742">
    <property type="entry name" value="RlmH-like"/>
</dbReference>
<feature type="binding site" evidence="5">
    <location>
        <position position="76"/>
    </location>
    <ligand>
        <name>S-adenosyl-L-methionine</name>
        <dbReference type="ChEBI" id="CHEBI:59789"/>
    </ligand>
</feature>
<reference evidence="6 7" key="1">
    <citation type="submission" date="2017-05" db="EMBL/GenBank/DDBJ databases">
        <title>Full genome sequence of Pseudorhodoplanes sinuspersici.</title>
        <authorList>
            <person name="Dastgheib S.M.M."/>
            <person name="Shavandi M."/>
            <person name="Tirandaz H."/>
        </authorList>
    </citation>
    <scope>NUCLEOTIDE SEQUENCE [LARGE SCALE GENOMIC DNA]</scope>
    <source>
        <strain evidence="6 7">RIPI110</strain>
    </source>
</reference>
<dbReference type="PANTHER" id="PTHR33603:SF1">
    <property type="entry name" value="RIBOSOMAL RNA LARGE SUBUNIT METHYLTRANSFERASE H"/>
    <property type="match status" value="1"/>
</dbReference>
<dbReference type="SUPFAM" id="SSF75217">
    <property type="entry name" value="alpha/beta knot"/>
    <property type="match status" value="1"/>
</dbReference>
<evidence type="ECO:0000256" key="1">
    <source>
        <dbReference type="ARBA" id="ARBA00022603"/>
    </source>
</evidence>